<organism evidence="1 2">
    <name type="scientific">Hibiscus sabdariffa</name>
    <name type="common">roselle</name>
    <dbReference type="NCBI Taxonomy" id="183260"/>
    <lineage>
        <taxon>Eukaryota</taxon>
        <taxon>Viridiplantae</taxon>
        <taxon>Streptophyta</taxon>
        <taxon>Embryophyta</taxon>
        <taxon>Tracheophyta</taxon>
        <taxon>Spermatophyta</taxon>
        <taxon>Magnoliopsida</taxon>
        <taxon>eudicotyledons</taxon>
        <taxon>Gunneridae</taxon>
        <taxon>Pentapetalae</taxon>
        <taxon>rosids</taxon>
        <taxon>malvids</taxon>
        <taxon>Malvales</taxon>
        <taxon>Malvaceae</taxon>
        <taxon>Malvoideae</taxon>
        <taxon>Hibiscus</taxon>
    </lineage>
</organism>
<protein>
    <submittedName>
        <fullName evidence="1">Uncharacterized protein</fullName>
    </submittedName>
</protein>
<gene>
    <name evidence="1" type="ORF">V6N12_038274</name>
</gene>
<accession>A0ABR1ZUR1</accession>
<reference evidence="1 2" key="1">
    <citation type="journal article" date="2024" name="G3 (Bethesda)">
        <title>Genome assembly of Hibiscus sabdariffa L. provides insights into metabolisms of medicinal natural products.</title>
        <authorList>
            <person name="Kim T."/>
        </authorList>
    </citation>
    <scope>NUCLEOTIDE SEQUENCE [LARGE SCALE GENOMIC DNA]</scope>
    <source>
        <strain evidence="1">TK-2024</strain>
        <tissue evidence="1">Old leaves</tissue>
    </source>
</reference>
<evidence type="ECO:0000313" key="1">
    <source>
        <dbReference type="EMBL" id="KAK8484435.1"/>
    </source>
</evidence>
<proteinExistence type="predicted"/>
<comment type="caution">
    <text evidence="1">The sequence shown here is derived from an EMBL/GenBank/DDBJ whole genome shotgun (WGS) entry which is preliminary data.</text>
</comment>
<evidence type="ECO:0000313" key="2">
    <source>
        <dbReference type="Proteomes" id="UP001472677"/>
    </source>
</evidence>
<name>A0ABR1ZUR1_9ROSI</name>
<dbReference type="Proteomes" id="UP001472677">
    <property type="component" value="Unassembled WGS sequence"/>
</dbReference>
<sequence>MKPPNGFMTPRDYQVCTTIYSATFKTTMGAESALTWSGILGVNHSFSILFWHSCSPLLSSTSGFPVVLFF</sequence>
<keyword evidence="2" id="KW-1185">Reference proteome</keyword>
<dbReference type="EMBL" id="JBBPBM010001406">
    <property type="protein sequence ID" value="KAK8484435.1"/>
    <property type="molecule type" value="Genomic_DNA"/>
</dbReference>